<proteinExistence type="predicted"/>
<dbReference type="Proteomes" id="UP001153269">
    <property type="component" value="Unassembled WGS sequence"/>
</dbReference>
<name>A0A9N7YCL9_PLEPL</name>
<feature type="region of interest" description="Disordered" evidence="1">
    <location>
        <begin position="1"/>
        <end position="23"/>
    </location>
</feature>
<evidence type="ECO:0000313" key="2">
    <source>
        <dbReference type="EMBL" id="CAB1420796.1"/>
    </source>
</evidence>
<evidence type="ECO:0000313" key="3">
    <source>
        <dbReference type="Proteomes" id="UP001153269"/>
    </source>
</evidence>
<accession>A0A9N7YCL9</accession>
<dbReference type="EMBL" id="CADEAL010000481">
    <property type="protein sequence ID" value="CAB1420796.1"/>
    <property type="molecule type" value="Genomic_DNA"/>
</dbReference>
<organism evidence="2 3">
    <name type="scientific">Pleuronectes platessa</name>
    <name type="common">European plaice</name>
    <dbReference type="NCBI Taxonomy" id="8262"/>
    <lineage>
        <taxon>Eukaryota</taxon>
        <taxon>Metazoa</taxon>
        <taxon>Chordata</taxon>
        <taxon>Craniata</taxon>
        <taxon>Vertebrata</taxon>
        <taxon>Euteleostomi</taxon>
        <taxon>Actinopterygii</taxon>
        <taxon>Neopterygii</taxon>
        <taxon>Teleostei</taxon>
        <taxon>Neoteleostei</taxon>
        <taxon>Acanthomorphata</taxon>
        <taxon>Carangaria</taxon>
        <taxon>Pleuronectiformes</taxon>
        <taxon>Pleuronectoidei</taxon>
        <taxon>Pleuronectidae</taxon>
        <taxon>Pleuronectes</taxon>
    </lineage>
</organism>
<protein>
    <submittedName>
        <fullName evidence="2">Uncharacterized protein</fullName>
    </submittedName>
</protein>
<gene>
    <name evidence="2" type="ORF">PLEPLA_LOCUS8671</name>
</gene>
<evidence type="ECO:0000256" key="1">
    <source>
        <dbReference type="SAM" id="MobiDB-lite"/>
    </source>
</evidence>
<comment type="caution">
    <text evidence="2">The sequence shown here is derived from an EMBL/GenBank/DDBJ whole genome shotgun (WGS) entry which is preliminary data.</text>
</comment>
<sequence length="131" mass="14057">MSEFLGDRPEPCHQSESVDTPPDGGVLCHYTTSQPFGWGSLASFVSETQSEGIVAVGKRCIPLAPSIQQAAQMDKQLMQEAAPAQLTLQARTRRHLEIEIQKRRRRGRAGGGGRGVGGVGGGGERQRQGVF</sequence>
<feature type="compositionally biased region" description="Gly residues" evidence="1">
    <location>
        <begin position="109"/>
        <end position="123"/>
    </location>
</feature>
<keyword evidence="3" id="KW-1185">Reference proteome</keyword>
<feature type="region of interest" description="Disordered" evidence="1">
    <location>
        <begin position="100"/>
        <end position="131"/>
    </location>
</feature>
<feature type="compositionally biased region" description="Basic and acidic residues" evidence="1">
    <location>
        <begin position="1"/>
        <end position="13"/>
    </location>
</feature>
<reference evidence="2" key="1">
    <citation type="submission" date="2020-03" db="EMBL/GenBank/DDBJ databases">
        <authorList>
            <person name="Weist P."/>
        </authorList>
    </citation>
    <scope>NUCLEOTIDE SEQUENCE</scope>
</reference>
<dbReference type="AlphaFoldDB" id="A0A9N7YCL9"/>